<dbReference type="GO" id="GO:0005829">
    <property type="term" value="C:cytosol"/>
    <property type="evidence" value="ECO:0007669"/>
    <property type="project" value="TreeGrafter"/>
</dbReference>
<dbReference type="PIRSF" id="PIRSF015894">
    <property type="entry name" value="Skb1_MeTrfase"/>
    <property type="match status" value="1"/>
</dbReference>
<protein>
    <recommendedName>
        <fullName evidence="4">Protein arginine N-methyltransferase</fullName>
    </recommendedName>
</protein>
<dbReference type="InterPro" id="IPR007857">
    <property type="entry name" value="Arg_MeTrfase_PRMT5"/>
</dbReference>
<feature type="binding site" evidence="6">
    <location>
        <begin position="338"/>
        <end position="339"/>
    </location>
    <ligand>
        <name>S-adenosyl-L-methionine</name>
        <dbReference type="ChEBI" id="CHEBI:59789"/>
    </ligand>
</feature>
<proteinExistence type="inferred from homology"/>
<evidence type="ECO:0000259" key="9">
    <source>
        <dbReference type="Pfam" id="PF17285"/>
    </source>
</evidence>
<sequence>MPLARRTDLGDSAYAGLEVDVCGDLQRCLADTLAGGLDFLVAPLAHPRHRRPSAAAASRDPSAPAPAPFARSDLLLNSAQWSSQVVGKTSPWIDADSPSAPYRADSEAALRQELGWAAHLSLHAVLLPPPRLGAANYARIVCQFLGALSHTALWVRVPLVDPASLASAVDACTRRRIHDPFEAWAFLRAACEGHPQLGVCLHVGASLPSDGELARWIGEPVRAIVVAEDAFTTNKRGFPVLPKRHQEFLTSMLRRNVQVPTPAEAAAQAAASTGSRDGWHSTRRRWEYLVYLFRKIPDATEQELVEAGYRDYLQAPLQPLMDNLESATYETFEKDASKYTCYEEAVLACLRDRVTDADAAAGKETVLMVVGAGRGPLVRASLRASERCGRKLRVYAVEKNPNAVITLQSLVAAEGWTNVSVMSSDMRAADPPEKADVLVSELLGSFGDNELSPECLDGAQRFLKDDGVSIPQAYTSYLAPVTCAKLWNDAKAYGDLAHMETPYVVKLHRCSLIADPAEVFTFEHPNHADVVDNSRYAKLRWRREPRSHAATMHGFAGYFDAKLYEGPAGNVHCSIYPPTHTMGPTGEPMFSWFPIYFPLRYPVHVPAGCDVEAHMWRCIGPSKVWYEWSVTAPDVGPIHNVNGRSYWVGL</sequence>
<dbReference type="Gene3D" id="2.70.160.11">
    <property type="entry name" value="Hnrnp arginine n-methyltransferase1"/>
    <property type="match status" value="1"/>
</dbReference>
<dbReference type="Gene3D" id="3.40.50.150">
    <property type="entry name" value="Vaccinia Virus protein VP39"/>
    <property type="match status" value="1"/>
</dbReference>
<dbReference type="GeneID" id="8247074"/>
<dbReference type="RefSeq" id="XP_002508522.1">
    <property type="nucleotide sequence ID" value="XM_002508476.1"/>
</dbReference>
<evidence type="ECO:0000313" key="11">
    <source>
        <dbReference type="EMBL" id="ACO69780.1"/>
    </source>
</evidence>
<evidence type="ECO:0000259" key="8">
    <source>
        <dbReference type="Pfam" id="PF05185"/>
    </source>
</evidence>
<feature type="active site" description="Proton donor/acceptor" evidence="5">
    <location>
        <position position="441"/>
    </location>
</feature>
<feature type="binding site" evidence="6">
    <location>
        <position position="329"/>
    </location>
    <ligand>
        <name>S-adenosyl-L-methionine</name>
        <dbReference type="ChEBI" id="CHEBI:59789"/>
    </ligand>
</feature>
<dbReference type="InterPro" id="IPR035247">
    <property type="entry name" value="PRMT5_TIM"/>
</dbReference>
<name>C1FH87_MICCC</name>
<dbReference type="GO" id="GO:0016274">
    <property type="term" value="F:protein-arginine N-methyltransferase activity"/>
    <property type="evidence" value="ECO:0007669"/>
    <property type="project" value="InterPro"/>
</dbReference>
<evidence type="ECO:0000259" key="10">
    <source>
        <dbReference type="Pfam" id="PF17286"/>
    </source>
</evidence>
<evidence type="ECO:0000256" key="6">
    <source>
        <dbReference type="PIRSR" id="PIRSR015894-2"/>
    </source>
</evidence>
<gene>
    <name evidence="11" type="ORF">MICPUN_86035</name>
</gene>
<dbReference type="InterPro" id="IPR029063">
    <property type="entry name" value="SAM-dependent_MTases_sf"/>
</dbReference>
<keyword evidence="3 4" id="KW-0949">S-adenosyl-L-methionine</keyword>
<dbReference type="OrthoDB" id="1368803at2759"/>
<feature type="domain" description="PRMT5 arginine-N-methyltransferase" evidence="8">
    <location>
        <begin position="301"/>
        <end position="470"/>
    </location>
</feature>
<dbReference type="Proteomes" id="UP000002009">
    <property type="component" value="Chromosome 10"/>
</dbReference>
<keyword evidence="2 4" id="KW-0808">Transferase</keyword>
<dbReference type="GO" id="GO:0006355">
    <property type="term" value="P:regulation of DNA-templated transcription"/>
    <property type="evidence" value="ECO:0007669"/>
    <property type="project" value="TreeGrafter"/>
</dbReference>
<feature type="domain" description="PRMT5 TIM barrel" evidence="9">
    <location>
        <begin position="37"/>
        <end position="260"/>
    </location>
</feature>
<dbReference type="InterPro" id="IPR025799">
    <property type="entry name" value="Arg_MeTrfase"/>
</dbReference>
<dbReference type="OMA" id="IKYAWYE"/>
<feature type="active site" description="Proton donor/acceptor" evidence="5">
    <location>
        <position position="450"/>
    </location>
</feature>
<dbReference type="GO" id="GO:0005634">
    <property type="term" value="C:nucleus"/>
    <property type="evidence" value="ECO:0007669"/>
    <property type="project" value="TreeGrafter"/>
</dbReference>
<dbReference type="EMBL" id="CP001576">
    <property type="protein sequence ID" value="ACO69780.1"/>
    <property type="molecule type" value="Genomic_DNA"/>
</dbReference>
<keyword evidence="12" id="KW-1185">Reference proteome</keyword>
<evidence type="ECO:0000256" key="7">
    <source>
        <dbReference type="PIRSR" id="PIRSR015894-3"/>
    </source>
</evidence>
<accession>C1FH87</accession>
<evidence type="ECO:0000256" key="3">
    <source>
        <dbReference type="ARBA" id="ARBA00022691"/>
    </source>
</evidence>
<keyword evidence="1 4" id="KW-0489">Methyltransferase</keyword>
<dbReference type="SUPFAM" id="SSF53335">
    <property type="entry name" value="S-adenosyl-L-methionine-dependent methyltransferases"/>
    <property type="match status" value="1"/>
</dbReference>
<reference evidence="11 12" key="1">
    <citation type="journal article" date="2009" name="Science">
        <title>Green evolution and dynamic adaptations revealed by genomes of the marine picoeukaryotes Micromonas.</title>
        <authorList>
            <person name="Worden A.Z."/>
            <person name="Lee J.H."/>
            <person name="Mock T."/>
            <person name="Rouze P."/>
            <person name="Simmons M.P."/>
            <person name="Aerts A.L."/>
            <person name="Allen A.E."/>
            <person name="Cuvelier M.L."/>
            <person name="Derelle E."/>
            <person name="Everett M.V."/>
            <person name="Foulon E."/>
            <person name="Grimwood J."/>
            <person name="Gundlach H."/>
            <person name="Henrissat B."/>
            <person name="Napoli C."/>
            <person name="McDonald S.M."/>
            <person name="Parker M.S."/>
            <person name="Rombauts S."/>
            <person name="Salamov A."/>
            <person name="Von Dassow P."/>
            <person name="Badger J.H."/>
            <person name="Coutinho P.M."/>
            <person name="Demir E."/>
            <person name="Dubchak I."/>
            <person name="Gentemann C."/>
            <person name="Eikrem W."/>
            <person name="Gready J.E."/>
            <person name="John U."/>
            <person name="Lanier W."/>
            <person name="Lindquist E.A."/>
            <person name="Lucas S."/>
            <person name="Mayer K.F."/>
            <person name="Moreau H."/>
            <person name="Not F."/>
            <person name="Otillar R."/>
            <person name="Panaud O."/>
            <person name="Pangilinan J."/>
            <person name="Paulsen I."/>
            <person name="Piegu B."/>
            <person name="Poliakov A."/>
            <person name="Robbens S."/>
            <person name="Schmutz J."/>
            <person name="Toulza E."/>
            <person name="Wyss T."/>
            <person name="Zelensky A."/>
            <person name="Zhou K."/>
            <person name="Armbrust E.V."/>
            <person name="Bhattacharya D."/>
            <person name="Goodenough U.W."/>
            <person name="Van de Peer Y."/>
            <person name="Grigoriev I.V."/>
        </authorList>
    </citation>
    <scope>NUCLEOTIDE SEQUENCE [LARGE SCALE GENOMIC DNA]</scope>
    <source>
        <strain evidence="12">RCC299 / NOUM17</strain>
    </source>
</reference>
<dbReference type="FunCoup" id="C1FH87">
    <property type="interactions" value="1922"/>
</dbReference>
<dbReference type="Gene3D" id="3.20.20.150">
    <property type="entry name" value="Divalent-metal-dependent TIM barrel enzymes"/>
    <property type="match status" value="1"/>
</dbReference>
<dbReference type="Pfam" id="PF05185">
    <property type="entry name" value="PRMT5"/>
    <property type="match status" value="1"/>
</dbReference>
<feature type="site" description="Critical for specifying symmetric addition of methyl groups" evidence="7">
    <location>
        <position position="332"/>
    </location>
</feature>
<dbReference type="InterPro" id="IPR035075">
    <property type="entry name" value="PRMT5"/>
</dbReference>
<dbReference type="GO" id="GO:0032259">
    <property type="term" value="P:methylation"/>
    <property type="evidence" value="ECO:0007669"/>
    <property type="project" value="UniProtKB-KW"/>
</dbReference>
<dbReference type="eggNOG" id="KOG0822">
    <property type="taxonomic scope" value="Eukaryota"/>
</dbReference>
<dbReference type="InterPro" id="IPR035248">
    <property type="entry name" value="PRMT5_C"/>
</dbReference>
<comment type="similarity">
    <text evidence="4">Belongs to the class I-like SAM-binding methyltransferase superfamily.</text>
</comment>
<dbReference type="Pfam" id="PF17286">
    <property type="entry name" value="PRMT5_C"/>
    <property type="match status" value="1"/>
</dbReference>
<dbReference type="PANTHER" id="PTHR10738">
    <property type="entry name" value="PROTEIN ARGININE N-METHYLTRANSFERASE 5"/>
    <property type="match status" value="1"/>
</dbReference>
<dbReference type="AlphaFoldDB" id="C1FH87"/>
<evidence type="ECO:0000256" key="1">
    <source>
        <dbReference type="ARBA" id="ARBA00022603"/>
    </source>
</evidence>
<feature type="domain" description="PRMT5 oligomerisation" evidence="10">
    <location>
        <begin position="474"/>
        <end position="648"/>
    </location>
</feature>
<evidence type="ECO:0000313" key="12">
    <source>
        <dbReference type="Proteomes" id="UP000002009"/>
    </source>
</evidence>
<evidence type="ECO:0000256" key="4">
    <source>
        <dbReference type="PIRNR" id="PIRNR015894"/>
    </source>
</evidence>
<evidence type="ECO:0000256" key="5">
    <source>
        <dbReference type="PIRSR" id="PIRSR015894-1"/>
    </source>
</evidence>
<dbReference type="KEGG" id="mis:MICPUN_86035"/>
<feature type="binding site" evidence="6">
    <location>
        <position position="398"/>
    </location>
    <ligand>
        <name>S-adenosyl-L-methionine</name>
        <dbReference type="ChEBI" id="CHEBI:59789"/>
    </ligand>
</feature>
<evidence type="ECO:0000256" key="2">
    <source>
        <dbReference type="ARBA" id="ARBA00022679"/>
    </source>
</evidence>
<feature type="binding site" evidence="6">
    <location>
        <begin position="425"/>
        <end position="426"/>
    </location>
    <ligand>
        <name>S-adenosyl-L-methionine</name>
        <dbReference type="ChEBI" id="CHEBI:59789"/>
    </ligand>
</feature>
<dbReference type="InParanoid" id="C1FH87"/>
<dbReference type="STRING" id="296587.C1FH87"/>
<dbReference type="Pfam" id="PF17285">
    <property type="entry name" value="PRMT5_TIM"/>
    <property type="match status" value="1"/>
</dbReference>
<organism evidence="11 12">
    <name type="scientific">Micromonas commoda (strain RCC299 / NOUM17 / CCMP2709)</name>
    <name type="common">Picoplanktonic green alga</name>
    <dbReference type="NCBI Taxonomy" id="296587"/>
    <lineage>
        <taxon>Eukaryota</taxon>
        <taxon>Viridiplantae</taxon>
        <taxon>Chlorophyta</taxon>
        <taxon>Mamiellophyceae</taxon>
        <taxon>Mamiellales</taxon>
        <taxon>Mamiellaceae</taxon>
        <taxon>Micromonas</taxon>
    </lineage>
</organism>
<dbReference type="PROSITE" id="PS51678">
    <property type="entry name" value="SAM_MT_PRMT"/>
    <property type="match status" value="1"/>
</dbReference>
<dbReference type="PANTHER" id="PTHR10738:SF0">
    <property type="entry name" value="PROTEIN ARGININE N-METHYLTRANSFERASE 5"/>
    <property type="match status" value="1"/>
</dbReference>